<protein>
    <recommendedName>
        <fullName evidence="5">DUF2993 domain-containing protein</fullName>
    </recommendedName>
</protein>
<dbReference type="eggNOG" id="ENOG50347KP">
    <property type="taxonomic scope" value="Bacteria"/>
</dbReference>
<comment type="caution">
    <text evidence="3">The sequence shown here is derived from an EMBL/GenBank/DDBJ whole genome shotgun (WGS) entry which is preliminary data.</text>
</comment>
<dbReference type="InterPro" id="IPR021373">
    <property type="entry name" value="DUF2993"/>
</dbReference>
<keyword evidence="2" id="KW-0812">Transmembrane</keyword>
<dbReference type="Proteomes" id="UP000004367">
    <property type="component" value="Unassembled WGS sequence"/>
</dbReference>
<accession>H5UPX8</accession>
<evidence type="ECO:0008006" key="5">
    <source>
        <dbReference type="Google" id="ProtNLM"/>
    </source>
</evidence>
<reference evidence="3 4" key="1">
    <citation type="submission" date="2012-02" db="EMBL/GenBank/DDBJ databases">
        <title>Whole genome shotgun sequence of Mobilicoccus pelagius NBRC 104925.</title>
        <authorList>
            <person name="Yoshida Y."/>
            <person name="Hosoyama A."/>
            <person name="Tsuchikane K."/>
            <person name="Katsumata H."/>
            <person name="Yamazaki S."/>
            <person name="Fujita N."/>
        </authorList>
    </citation>
    <scope>NUCLEOTIDE SEQUENCE [LARGE SCALE GENOMIC DNA]</scope>
    <source>
        <strain evidence="3 4">NBRC 104925</strain>
    </source>
</reference>
<dbReference type="STRING" id="1089455.MOPEL_029_00620"/>
<dbReference type="Pfam" id="PF11209">
    <property type="entry name" value="LmeA"/>
    <property type="match status" value="1"/>
</dbReference>
<dbReference type="AlphaFoldDB" id="H5UPX8"/>
<keyword evidence="2" id="KW-1133">Transmembrane helix</keyword>
<feature type="region of interest" description="Disordered" evidence="1">
    <location>
        <begin position="51"/>
        <end position="71"/>
    </location>
</feature>
<keyword evidence="2" id="KW-0472">Membrane</keyword>
<evidence type="ECO:0000256" key="1">
    <source>
        <dbReference type="SAM" id="MobiDB-lite"/>
    </source>
</evidence>
<proteinExistence type="predicted"/>
<keyword evidence="4" id="KW-1185">Reference proteome</keyword>
<evidence type="ECO:0000256" key="2">
    <source>
        <dbReference type="SAM" id="Phobius"/>
    </source>
</evidence>
<dbReference type="EMBL" id="BAFE01000027">
    <property type="protein sequence ID" value="GAB47783.1"/>
    <property type="molecule type" value="Genomic_DNA"/>
</dbReference>
<organism evidence="3 4">
    <name type="scientific">Mobilicoccus pelagius NBRC 104925</name>
    <dbReference type="NCBI Taxonomy" id="1089455"/>
    <lineage>
        <taxon>Bacteria</taxon>
        <taxon>Bacillati</taxon>
        <taxon>Actinomycetota</taxon>
        <taxon>Actinomycetes</taxon>
        <taxon>Micrococcales</taxon>
        <taxon>Dermatophilaceae</taxon>
        <taxon>Mobilicoccus</taxon>
    </lineage>
</organism>
<gene>
    <name evidence="3" type="ORF">MOPEL_029_00620</name>
</gene>
<evidence type="ECO:0000313" key="4">
    <source>
        <dbReference type="Proteomes" id="UP000004367"/>
    </source>
</evidence>
<sequence>MRSVVPAAAPGPDVRRERVIRVFAVLGVVFLALLLAGLVALVGLTRPLSGAPGSEVTAPSSPTAPAPPTDLAEGEAWISDADVASPRILLGEGQDLRAVKAKIGGVRLAADGTIHLARLDLDGVVPFSVVEDEVGRGIRLAPAEDGLVRVTVPVGAFGRGLDVTALARVQADGERIAVTPVRVLGEGLLDGELPGLPAIRQPVPNLPPGMRLTDVAVETGGFRIRAVGDDVRLSR</sequence>
<name>H5UPX8_9MICO</name>
<feature type="transmembrane region" description="Helical" evidence="2">
    <location>
        <begin position="20"/>
        <end position="44"/>
    </location>
</feature>
<evidence type="ECO:0000313" key="3">
    <source>
        <dbReference type="EMBL" id="GAB47783.1"/>
    </source>
</evidence>